<dbReference type="Gene3D" id="3.20.80.10">
    <property type="entry name" value="Regulatory factor, effector binding domain"/>
    <property type="match status" value="1"/>
</dbReference>
<comment type="caution">
    <text evidence="2">The sequence shown here is derived from an EMBL/GenBank/DDBJ whole genome shotgun (WGS) entry which is preliminary data.</text>
</comment>
<gene>
    <name evidence="2" type="ORF">OFUS_LOCUS12451</name>
</gene>
<evidence type="ECO:0000313" key="2">
    <source>
        <dbReference type="EMBL" id="CAH1786584.1"/>
    </source>
</evidence>
<dbReference type="PANTHER" id="PTHR11220:SF1">
    <property type="entry name" value="HEME-BINDING PROTEIN 2"/>
    <property type="match status" value="1"/>
</dbReference>
<dbReference type="InterPro" id="IPR006917">
    <property type="entry name" value="SOUL_heme-bd"/>
</dbReference>
<evidence type="ECO:0000256" key="1">
    <source>
        <dbReference type="ARBA" id="ARBA00009817"/>
    </source>
</evidence>
<proteinExistence type="inferred from homology"/>
<organism evidence="2 3">
    <name type="scientific">Owenia fusiformis</name>
    <name type="common">Polychaete worm</name>
    <dbReference type="NCBI Taxonomy" id="6347"/>
    <lineage>
        <taxon>Eukaryota</taxon>
        <taxon>Metazoa</taxon>
        <taxon>Spiralia</taxon>
        <taxon>Lophotrochozoa</taxon>
        <taxon>Annelida</taxon>
        <taxon>Polychaeta</taxon>
        <taxon>Sedentaria</taxon>
        <taxon>Canalipalpata</taxon>
        <taxon>Sabellida</taxon>
        <taxon>Oweniida</taxon>
        <taxon>Oweniidae</taxon>
        <taxon>Owenia</taxon>
    </lineage>
</organism>
<dbReference type="AlphaFoldDB" id="A0A8J1XVL0"/>
<dbReference type="Pfam" id="PF04832">
    <property type="entry name" value="SOUL"/>
    <property type="match status" value="1"/>
</dbReference>
<keyword evidence="3" id="KW-1185">Reference proteome</keyword>
<reference evidence="2" key="1">
    <citation type="submission" date="2022-03" db="EMBL/GenBank/DDBJ databases">
        <authorList>
            <person name="Martin C."/>
        </authorList>
    </citation>
    <scope>NUCLEOTIDE SEQUENCE</scope>
</reference>
<dbReference type="FunFam" id="3.20.80.10:FF:000002">
    <property type="entry name" value="Heme-binding protein 2"/>
    <property type="match status" value="1"/>
</dbReference>
<dbReference type="PANTHER" id="PTHR11220">
    <property type="entry name" value="HEME-BINDING PROTEIN-RELATED"/>
    <property type="match status" value="1"/>
</dbReference>
<dbReference type="InterPro" id="IPR011256">
    <property type="entry name" value="Reg_factor_effector_dom_sf"/>
</dbReference>
<dbReference type="SUPFAM" id="SSF55136">
    <property type="entry name" value="Probable bacterial effector-binding domain"/>
    <property type="match status" value="1"/>
</dbReference>
<sequence length="218" mass="25016">MTTIKTIRTVTSKKSTMNFIKNVGTAISSAVTSSGLEMPRYEHLNKPADPKEIIPYEERHYPESKWASTTIKAMKYEDATREGFWRLFKYIQGNNETKTTIPMTAPVRTKIVPGAGPNCESTFTISFYVGDDFVENTPKPSNPDVFIETTPEMTLFSRQFGGFAKEEQWIEEAKNLSESINGKEKFETGYYYTNGYDSPFKLFSRRNEVWFVKTPKDE</sequence>
<dbReference type="EMBL" id="CAIIXF020000006">
    <property type="protein sequence ID" value="CAH1786584.1"/>
    <property type="molecule type" value="Genomic_DNA"/>
</dbReference>
<evidence type="ECO:0000313" key="3">
    <source>
        <dbReference type="Proteomes" id="UP000749559"/>
    </source>
</evidence>
<comment type="similarity">
    <text evidence="1">Belongs to the HEBP family.</text>
</comment>
<accession>A0A8J1XVL0</accession>
<dbReference type="Proteomes" id="UP000749559">
    <property type="component" value="Unassembled WGS sequence"/>
</dbReference>
<protein>
    <submittedName>
        <fullName evidence="2">Uncharacterized protein</fullName>
    </submittedName>
</protein>
<name>A0A8J1XVL0_OWEFU</name>
<dbReference type="OrthoDB" id="6424451at2759"/>